<keyword evidence="2" id="KW-1185">Reference proteome</keyword>
<proteinExistence type="predicted"/>
<organism evidence="1 2">
    <name type="scientific">Arctium lappa</name>
    <name type="common">Greater burdock</name>
    <name type="synonym">Lappa major</name>
    <dbReference type="NCBI Taxonomy" id="4217"/>
    <lineage>
        <taxon>Eukaryota</taxon>
        <taxon>Viridiplantae</taxon>
        <taxon>Streptophyta</taxon>
        <taxon>Embryophyta</taxon>
        <taxon>Tracheophyta</taxon>
        <taxon>Spermatophyta</taxon>
        <taxon>Magnoliopsida</taxon>
        <taxon>eudicotyledons</taxon>
        <taxon>Gunneridae</taxon>
        <taxon>Pentapetalae</taxon>
        <taxon>asterids</taxon>
        <taxon>campanulids</taxon>
        <taxon>Asterales</taxon>
        <taxon>Asteraceae</taxon>
        <taxon>Carduoideae</taxon>
        <taxon>Cardueae</taxon>
        <taxon>Arctiinae</taxon>
        <taxon>Arctium</taxon>
    </lineage>
</organism>
<evidence type="ECO:0000313" key="1">
    <source>
        <dbReference type="EMBL" id="KAI3758531.1"/>
    </source>
</evidence>
<reference evidence="2" key="1">
    <citation type="journal article" date="2022" name="Mol. Ecol. Resour.">
        <title>The genomes of chicory, endive, great burdock and yacon provide insights into Asteraceae palaeo-polyploidization history and plant inulin production.</title>
        <authorList>
            <person name="Fan W."/>
            <person name="Wang S."/>
            <person name="Wang H."/>
            <person name="Wang A."/>
            <person name="Jiang F."/>
            <person name="Liu H."/>
            <person name="Zhao H."/>
            <person name="Xu D."/>
            <person name="Zhang Y."/>
        </authorList>
    </citation>
    <scope>NUCLEOTIDE SEQUENCE [LARGE SCALE GENOMIC DNA]</scope>
    <source>
        <strain evidence="2">cv. Niubang</strain>
    </source>
</reference>
<protein>
    <submittedName>
        <fullName evidence="1">Uncharacterized protein</fullName>
    </submittedName>
</protein>
<evidence type="ECO:0000313" key="2">
    <source>
        <dbReference type="Proteomes" id="UP001055879"/>
    </source>
</evidence>
<comment type="caution">
    <text evidence="1">The sequence shown here is derived from an EMBL/GenBank/DDBJ whole genome shotgun (WGS) entry which is preliminary data.</text>
</comment>
<name>A0ACB9EJ93_ARCLA</name>
<reference evidence="1 2" key="2">
    <citation type="journal article" date="2022" name="Mol. Ecol. Resour.">
        <title>The genomes of chicory, endive, great burdock and yacon provide insights into Asteraceae paleo-polyploidization history and plant inulin production.</title>
        <authorList>
            <person name="Fan W."/>
            <person name="Wang S."/>
            <person name="Wang H."/>
            <person name="Wang A."/>
            <person name="Jiang F."/>
            <person name="Liu H."/>
            <person name="Zhao H."/>
            <person name="Xu D."/>
            <person name="Zhang Y."/>
        </authorList>
    </citation>
    <scope>NUCLEOTIDE SEQUENCE [LARGE SCALE GENOMIC DNA]</scope>
    <source>
        <strain evidence="2">cv. Niubang</strain>
    </source>
</reference>
<dbReference type="Proteomes" id="UP001055879">
    <property type="component" value="Linkage Group LG02"/>
</dbReference>
<sequence length="934" mass="107303">MSDVVENSESSEKPKLGGEKGNNFFATMRDLDRAFNTRKSVILLVFQDHSPVPQELPNHLPLEFVSMLQDFEDVFPEELPNGLPPIRGIEHQVDLIPGAIIPNRPAYRANPEETKELRRQVDELLARGQIRESLSPCVVPVIPVPKKDGSWRMCVDCRAINKITIKYRHPIPRLYDMLDDLHGATLFSKIDLKSGYHQIRVKEGDEWKTAFKTKFGLYEWLVMPFGLTNAPSTFMRLMNHVLREFIGKFVVVYFDDILIYSKNLIEHREHVQVVLSTLRAEKLYANMKKCTFCVHKVVFLGFVVTAQGIQVDDEKVKAIKDWPTPTNPSEVRSFHGLASFYRRFVRDFSTKAAPLNDLVKNNVKFEWGPSQDEAFNRLKLDLTTAPVLALPDFGKSFEVECDASGIGIGAVLMQERHPIEYFSEKLKGAHLNYPTYDKELYAVVRALETWQHYLMPREFIIHTDHESLKHIKAQRKENIVADALSRRHALLTTLGTILMGFEFIKDLYDSDPDFSGVFGACEQVAFNKFFKHEGFLFKESKLCVPKCSLRELLVREAHSGGLMGHFGVHKTLDILVEHFYWPGMKRDVTRICERKTDDAKNIANLFFKEIVRLHGVPRSIVGDRDVKFLSYFWKTLWCKLGTKLLFSTTSHPQTDGQTEVTNRTLGSLLRAVIKNNLRGWEECLPIAEFAYNRVVHSSTNFSPFEIVYGFNPLTPLDLSPLPLKEQVSLDGEKKANAVKRLHEKVRENIEKKTKQYAKQANKGRKHVVFKPGDWVWVHLRKERFPASRKTKLHPRGDGPFQVMERINDNAYKLDLPGEYGISATFNVTHLSPFVFDEGVDSRTNHAEEGGNDGDQRRKNEEHELNFHKDGFKQSSSENAFEYMVGPMTRARSKRMKEGLNQFIKETQAQEESKLQEVKPKIMTILLIKDGAHDK</sequence>
<accession>A0ACB9EJ93</accession>
<dbReference type="EMBL" id="CM042048">
    <property type="protein sequence ID" value="KAI3758531.1"/>
    <property type="molecule type" value="Genomic_DNA"/>
</dbReference>
<gene>
    <name evidence="1" type="ORF">L6452_06096</name>
</gene>